<protein>
    <recommendedName>
        <fullName evidence="3">Ava_C0101 and related proteins</fullName>
    </recommendedName>
</protein>
<organism evidence="1 2">
    <name type="scientific">Erythrobacter litoralis (strain HTCC2594)</name>
    <dbReference type="NCBI Taxonomy" id="314225"/>
    <lineage>
        <taxon>Bacteria</taxon>
        <taxon>Pseudomonadati</taxon>
        <taxon>Pseudomonadota</taxon>
        <taxon>Alphaproteobacteria</taxon>
        <taxon>Sphingomonadales</taxon>
        <taxon>Erythrobacteraceae</taxon>
        <taxon>Erythrobacter/Porphyrobacter group</taxon>
        <taxon>Erythrobacter</taxon>
    </lineage>
</organism>
<dbReference type="Pfam" id="PF19459">
    <property type="entry name" value="DUF5996"/>
    <property type="match status" value="1"/>
</dbReference>
<proteinExistence type="predicted"/>
<evidence type="ECO:0000313" key="2">
    <source>
        <dbReference type="Proteomes" id="UP000008808"/>
    </source>
</evidence>
<name>Q2N962_ERYLH</name>
<gene>
    <name evidence="1" type="ordered locus">ELI_08435</name>
</gene>
<dbReference type="KEGG" id="eli:ELI_08435"/>
<dbReference type="InterPro" id="IPR046038">
    <property type="entry name" value="DUF5996"/>
</dbReference>
<dbReference type="OrthoDB" id="9800945at2"/>
<dbReference type="Proteomes" id="UP000008808">
    <property type="component" value="Chromosome"/>
</dbReference>
<keyword evidence="2" id="KW-1185">Reference proteome</keyword>
<dbReference type="STRING" id="314225.ELI_08435"/>
<evidence type="ECO:0000313" key="1">
    <source>
        <dbReference type="EMBL" id="ABC63779.1"/>
    </source>
</evidence>
<reference evidence="2" key="1">
    <citation type="journal article" date="2009" name="J. Bacteriol.">
        <title>Complete genome sequence of Erythrobacter litoralis HTCC2594.</title>
        <authorList>
            <person name="Oh H.M."/>
            <person name="Giovannoni S.J."/>
            <person name="Ferriera S."/>
            <person name="Johnson J."/>
            <person name="Cho J.C."/>
        </authorList>
    </citation>
    <scope>NUCLEOTIDE SEQUENCE [LARGE SCALE GENOMIC DNA]</scope>
    <source>
        <strain evidence="2">HTCC2594</strain>
    </source>
</reference>
<dbReference type="AlphaFoldDB" id="Q2N962"/>
<accession>Q2N962</accession>
<dbReference type="RefSeq" id="WP_011414609.1">
    <property type="nucleotide sequence ID" value="NC_007722.1"/>
</dbReference>
<dbReference type="HOGENOM" id="CLU_054566_0_0_5"/>
<evidence type="ECO:0008006" key="3">
    <source>
        <dbReference type="Google" id="ProtNLM"/>
    </source>
</evidence>
<sequence>MDWPRLDFAAEQDVYHSAHLYLQLIGKLPTRLHPWENHGWHVALKITPSGFVTRTIAANNRIFSVEFDCQGSNIVVDCDGKAVRIIPVTGQSVAALHGELADALTALGLPVPLHGAPNELPEVIPFKDDDRKRAWDPDVIARAHGAFSRADAAFSRFRAAYLGKSSPSHLFWGSFDLAVTRFSGRRAPPHPGGFPNLPDRVTREAYSHEVISAGFWLGGGDVDEAAFYTYAYPSPDGLGDAKVAPDAAYWHDELGEFVLPYADVAAASDPEDRLLTFLESTYEAAAHLMDWPDDVATSRASYGRPTQEV</sequence>
<dbReference type="eggNOG" id="ENOG502Z7SC">
    <property type="taxonomic scope" value="Bacteria"/>
</dbReference>
<dbReference type="EMBL" id="CP000157">
    <property type="protein sequence ID" value="ABC63779.1"/>
    <property type="molecule type" value="Genomic_DNA"/>
</dbReference>